<organism evidence="11 12">
    <name type="scientific">Candidatus Woesebacteria bacterium GW2011_GWA1_41_13b</name>
    <dbReference type="NCBI Taxonomy" id="1618555"/>
    <lineage>
        <taxon>Bacteria</taxon>
        <taxon>Candidatus Woeseibacteriota</taxon>
    </lineage>
</organism>
<keyword evidence="7 8" id="KW-0472">Membrane</keyword>
<keyword evidence="6 8" id="KW-1133">Transmembrane helix</keyword>
<keyword evidence="1" id="KW-1003">Cell membrane</keyword>
<dbReference type="GO" id="GO:0099621">
    <property type="term" value="F:undecaprenyl-phosphate 4-deoxy-4-formamido-L-arabinose transferase activity"/>
    <property type="evidence" value="ECO:0007669"/>
    <property type="project" value="TreeGrafter"/>
</dbReference>
<dbReference type="EMBL" id="LCAO01000004">
    <property type="protein sequence ID" value="KKR92095.1"/>
    <property type="molecule type" value="Genomic_DNA"/>
</dbReference>
<evidence type="ECO:0000256" key="3">
    <source>
        <dbReference type="ARBA" id="ARBA00022679"/>
    </source>
</evidence>
<keyword evidence="2" id="KW-0328">Glycosyltransferase</keyword>
<gene>
    <name evidence="11" type="ORF">UU42_C0004G0011</name>
</gene>
<feature type="transmembrane region" description="Helical" evidence="8">
    <location>
        <begin position="403"/>
        <end position="432"/>
    </location>
</feature>
<dbReference type="CDD" id="cd04179">
    <property type="entry name" value="DPM_DPG-synthase_like"/>
    <property type="match status" value="1"/>
</dbReference>
<feature type="transmembrane region" description="Helical" evidence="8">
    <location>
        <begin position="563"/>
        <end position="580"/>
    </location>
</feature>
<evidence type="ECO:0000259" key="9">
    <source>
        <dbReference type="Pfam" id="PF00535"/>
    </source>
</evidence>
<evidence type="ECO:0000313" key="12">
    <source>
        <dbReference type="Proteomes" id="UP000034676"/>
    </source>
</evidence>
<dbReference type="Pfam" id="PF13231">
    <property type="entry name" value="PMT_2"/>
    <property type="match status" value="1"/>
</dbReference>
<keyword evidence="5" id="KW-0448">Lipopolysaccharide biosynthesis</keyword>
<dbReference type="InterPro" id="IPR050256">
    <property type="entry name" value="Glycosyltransferase_2"/>
</dbReference>
<feature type="transmembrane region" description="Helical" evidence="8">
    <location>
        <begin position="444"/>
        <end position="464"/>
    </location>
</feature>
<feature type="transmembrane region" description="Helical" evidence="8">
    <location>
        <begin position="513"/>
        <end position="532"/>
    </location>
</feature>
<feature type="domain" description="Glycosyltransferase RgtA/B/C/D-like" evidence="10">
    <location>
        <begin position="307"/>
        <end position="460"/>
    </location>
</feature>
<comment type="caution">
    <text evidence="11">The sequence shown here is derived from an EMBL/GenBank/DDBJ whole genome shotgun (WGS) entry which is preliminary data.</text>
</comment>
<sequence length="716" mass="81612">MRTSLSVVIPAYNEQDNISQCLTSVSSVLKKLKLDAEIIIVNDGSTDKTGDIAKKFIKTIPNLKIVTNRPNKGYGGSLKAGFATATKEFIVMTHADNQFDFNQVQDFLSKQAESNADIVSGIRVADSDPKYRQFLRWGWNTLVRAIFGYLATDIDCGFKLIRRSILKKLSLPSDGAMIDTQAFAAARARGLKIVELPVTHLPRTAGQSTGSNPQVIIKALKELLFYWWQLKQEILVEQGRAVFRWEAIIILSILILASFMRLWRIDQYMTFLGDEGRDVMVVRDMLLGRKFTLIGPGTSIGNMYLGPLYYYMMLLPLAVAYFSPVGPAIQIALLGVVTVALVWWIGRQWFGRVPALLISLLYSLSPTVITYSHSSWNPNIMPFFALVSIYGIWKVWRLGYWRWLVISAASFAFILNSHYLGLLLLPTIGLYWFLARKSLDARRYTLISVIVFFVLMSPLLFFDLRHNWLNFRAMAAFFTDRQTTVNLKAYKALPKIWPIWQDINTSLLAGKNIPAGIFTSAFLVIGIVYLIKSRPSKDFLFVLVWLGTGLIGLGLYKQHVYDHYYGFLFPAPFLLLGFIIEKIKKWSYLLLLLLFTVTITNSPLRFPPNNQLAHTREIAEFINTQSAGQPFNLALLAKRNYDKGYVYFLDLAKAPYYTIHQKLSEQLFVICEDPICEPINNPLWEVAAFGWAKVDRQWEFPWGTKLFRLVHNPSGK</sequence>
<feature type="transmembrane region" description="Helical" evidence="8">
    <location>
        <begin position="328"/>
        <end position="346"/>
    </location>
</feature>
<dbReference type="InterPro" id="IPR029044">
    <property type="entry name" value="Nucleotide-diphossugar_trans"/>
</dbReference>
<feature type="transmembrane region" description="Helical" evidence="8">
    <location>
        <begin position="353"/>
        <end position="373"/>
    </location>
</feature>
<name>A0A0G0X634_9BACT</name>
<reference evidence="11 12" key="1">
    <citation type="journal article" date="2015" name="Nature">
        <title>rRNA introns, odd ribosomes, and small enigmatic genomes across a large radiation of phyla.</title>
        <authorList>
            <person name="Brown C.T."/>
            <person name="Hug L.A."/>
            <person name="Thomas B.C."/>
            <person name="Sharon I."/>
            <person name="Castelle C.J."/>
            <person name="Singh A."/>
            <person name="Wilkins M.J."/>
            <person name="Williams K.H."/>
            <person name="Banfield J.F."/>
        </authorList>
    </citation>
    <scope>NUCLEOTIDE SEQUENCE [LARGE SCALE GENOMIC DNA]</scope>
</reference>
<dbReference type="InterPro" id="IPR001173">
    <property type="entry name" value="Glyco_trans_2-like"/>
</dbReference>
<dbReference type="InterPro" id="IPR038731">
    <property type="entry name" value="RgtA/B/C-like"/>
</dbReference>
<evidence type="ECO:0000259" key="10">
    <source>
        <dbReference type="Pfam" id="PF13231"/>
    </source>
</evidence>
<evidence type="ECO:0000256" key="6">
    <source>
        <dbReference type="ARBA" id="ARBA00022989"/>
    </source>
</evidence>
<dbReference type="Gene3D" id="3.90.550.10">
    <property type="entry name" value="Spore Coat Polysaccharide Biosynthesis Protein SpsA, Chain A"/>
    <property type="match status" value="1"/>
</dbReference>
<dbReference type="PANTHER" id="PTHR48090">
    <property type="entry name" value="UNDECAPRENYL-PHOSPHATE 4-DEOXY-4-FORMAMIDO-L-ARABINOSE TRANSFERASE-RELATED"/>
    <property type="match status" value="1"/>
</dbReference>
<accession>A0A0G0X634</accession>
<dbReference type="Pfam" id="PF00535">
    <property type="entry name" value="Glycos_transf_2"/>
    <property type="match status" value="1"/>
</dbReference>
<dbReference type="GO" id="GO:0009103">
    <property type="term" value="P:lipopolysaccharide biosynthetic process"/>
    <property type="evidence" value="ECO:0007669"/>
    <property type="project" value="UniProtKB-KW"/>
</dbReference>
<dbReference type="PANTHER" id="PTHR48090:SF3">
    <property type="entry name" value="UNDECAPRENYL-PHOSPHATE 4-DEOXY-4-FORMAMIDO-L-ARABINOSE TRANSFERASE"/>
    <property type="match status" value="1"/>
</dbReference>
<dbReference type="Proteomes" id="UP000034676">
    <property type="component" value="Unassembled WGS sequence"/>
</dbReference>
<feature type="transmembrane region" description="Helical" evidence="8">
    <location>
        <begin position="242"/>
        <end position="263"/>
    </location>
</feature>
<evidence type="ECO:0000256" key="2">
    <source>
        <dbReference type="ARBA" id="ARBA00022676"/>
    </source>
</evidence>
<keyword evidence="3 11" id="KW-0808">Transferase</keyword>
<feature type="transmembrane region" description="Helical" evidence="8">
    <location>
        <begin position="379"/>
        <end position="396"/>
    </location>
</feature>
<dbReference type="GO" id="GO:0005886">
    <property type="term" value="C:plasma membrane"/>
    <property type="evidence" value="ECO:0007669"/>
    <property type="project" value="TreeGrafter"/>
</dbReference>
<protein>
    <submittedName>
        <fullName evidence="11">Glycosyltransferase</fullName>
    </submittedName>
</protein>
<evidence type="ECO:0000256" key="5">
    <source>
        <dbReference type="ARBA" id="ARBA00022985"/>
    </source>
</evidence>
<feature type="transmembrane region" description="Helical" evidence="8">
    <location>
        <begin position="538"/>
        <end position="556"/>
    </location>
</feature>
<evidence type="ECO:0000256" key="1">
    <source>
        <dbReference type="ARBA" id="ARBA00022475"/>
    </source>
</evidence>
<proteinExistence type="predicted"/>
<keyword evidence="4 8" id="KW-0812">Transmembrane</keyword>
<evidence type="ECO:0000256" key="7">
    <source>
        <dbReference type="ARBA" id="ARBA00023136"/>
    </source>
</evidence>
<evidence type="ECO:0000313" key="11">
    <source>
        <dbReference type="EMBL" id="KKR92095.1"/>
    </source>
</evidence>
<evidence type="ECO:0000256" key="4">
    <source>
        <dbReference type="ARBA" id="ARBA00022692"/>
    </source>
</evidence>
<evidence type="ECO:0000256" key="8">
    <source>
        <dbReference type="SAM" id="Phobius"/>
    </source>
</evidence>
<feature type="domain" description="Glycosyltransferase 2-like" evidence="9">
    <location>
        <begin position="6"/>
        <end position="169"/>
    </location>
</feature>
<dbReference type="AlphaFoldDB" id="A0A0G0X634"/>
<dbReference type="SUPFAM" id="SSF53448">
    <property type="entry name" value="Nucleotide-diphospho-sugar transferases"/>
    <property type="match status" value="1"/>
</dbReference>